<name>A0ACB9FYG2_9ASTR</name>
<reference evidence="2" key="1">
    <citation type="journal article" date="2022" name="Mol. Ecol. Resour.">
        <title>The genomes of chicory, endive, great burdock and yacon provide insights into Asteraceae palaeo-polyploidization history and plant inulin production.</title>
        <authorList>
            <person name="Fan W."/>
            <person name="Wang S."/>
            <person name="Wang H."/>
            <person name="Wang A."/>
            <person name="Jiang F."/>
            <person name="Liu H."/>
            <person name="Zhao H."/>
            <person name="Xu D."/>
            <person name="Zhang Y."/>
        </authorList>
    </citation>
    <scope>NUCLEOTIDE SEQUENCE [LARGE SCALE GENOMIC DNA]</scope>
    <source>
        <strain evidence="2">cv. Yunnan</strain>
    </source>
</reference>
<dbReference type="Proteomes" id="UP001056120">
    <property type="component" value="Linkage Group LG15"/>
</dbReference>
<reference evidence="1 2" key="2">
    <citation type="journal article" date="2022" name="Mol. Ecol. Resour.">
        <title>The genomes of chicory, endive, great burdock and yacon provide insights into Asteraceae paleo-polyploidization history and plant inulin production.</title>
        <authorList>
            <person name="Fan W."/>
            <person name="Wang S."/>
            <person name="Wang H."/>
            <person name="Wang A."/>
            <person name="Jiang F."/>
            <person name="Liu H."/>
            <person name="Zhao H."/>
            <person name="Xu D."/>
            <person name="Zhang Y."/>
        </authorList>
    </citation>
    <scope>NUCLEOTIDE SEQUENCE [LARGE SCALE GENOMIC DNA]</scope>
    <source>
        <strain evidence="2">cv. Yunnan</strain>
        <tissue evidence="1">Leaves</tissue>
    </source>
</reference>
<evidence type="ECO:0000313" key="2">
    <source>
        <dbReference type="Proteomes" id="UP001056120"/>
    </source>
</evidence>
<comment type="caution">
    <text evidence="1">The sequence shown here is derived from an EMBL/GenBank/DDBJ whole genome shotgun (WGS) entry which is preliminary data.</text>
</comment>
<proteinExistence type="predicted"/>
<accession>A0ACB9FYG2</accession>
<organism evidence="1 2">
    <name type="scientific">Smallanthus sonchifolius</name>
    <dbReference type="NCBI Taxonomy" id="185202"/>
    <lineage>
        <taxon>Eukaryota</taxon>
        <taxon>Viridiplantae</taxon>
        <taxon>Streptophyta</taxon>
        <taxon>Embryophyta</taxon>
        <taxon>Tracheophyta</taxon>
        <taxon>Spermatophyta</taxon>
        <taxon>Magnoliopsida</taxon>
        <taxon>eudicotyledons</taxon>
        <taxon>Gunneridae</taxon>
        <taxon>Pentapetalae</taxon>
        <taxon>asterids</taxon>
        <taxon>campanulids</taxon>
        <taxon>Asterales</taxon>
        <taxon>Asteraceae</taxon>
        <taxon>Asteroideae</taxon>
        <taxon>Heliantheae alliance</taxon>
        <taxon>Millerieae</taxon>
        <taxon>Smallanthus</taxon>
    </lineage>
</organism>
<keyword evidence="2" id="KW-1185">Reference proteome</keyword>
<evidence type="ECO:0000313" key="1">
    <source>
        <dbReference type="EMBL" id="KAI3775848.1"/>
    </source>
</evidence>
<gene>
    <name evidence="1" type="ORF">L1987_45604</name>
</gene>
<protein>
    <submittedName>
        <fullName evidence="1">Uncharacterized protein</fullName>
    </submittedName>
</protein>
<sequence length="71" mass="7805">MYKDLSGSATTAGHSPGGNSQLTPPTKRVCRSSRRSESNKSDENDSVSVVWPEMVVVEEVGERIEGKRIQR</sequence>
<dbReference type="EMBL" id="CM042032">
    <property type="protein sequence ID" value="KAI3775848.1"/>
    <property type="molecule type" value="Genomic_DNA"/>
</dbReference>